<dbReference type="Gene3D" id="2.40.30.10">
    <property type="entry name" value="Translation factors"/>
    <property type="match status" value="1"/>
</dbReference>
<dbReference type="SUPFAM" id="SSF54980">
    <property type="entry name" value="EF-G C-terminal domain-like"/>
    <property type="match status" value="2"/>
</dbReference>
<dbReference type="InterPro" id="IPR004161">
    <property type="entry name" value="EFTu-like_2"/>
</dbReference>
<keyword evidence="6 7" id="KW-0342">GTP-binding</keyword>
<dbReference type="NCBIfam" id="TIGR01393">
    <property type="entry name" value="lepA"/>
    <property type="match status" value="1"/>
</dbReference>
<dbReference type="SUPFAM" id="SSF52540">
    <property type="entry name" value="P-loop containing nucleoside triphosphate hydrolases"/>
    <property type="match status" value="1"/>
</dbReference>
<evidence type="ECO:0000256" key="2">
    <source>
        <dbReference type="ARBA" id="ARBA00022741"/>
    </source>
</evidence>
<comment type="catalytic activity">
    <reaction evidence="7">
        <text>GTP + H2O = GDP + phosphate + H(+)</text>
        <dbReference type="Rhea" id="RHEA:19669"/>
        <dbReference type="ChEBI" id="CHEBI:15377"/>
        <dbReference type="ChEBI" id="CHEBI:15378"/>
        <dbReference type="ChEBI" id="CHEBI:37565"/>
        <dbReference type="ChEBI" id="CHEBI:43474"/>
        <dbReference type="ChEBI" id="CHEBI:58189"/>
        <dbReference type="EC" id="3.6.5.n1"/>
    </reaction>
</comment>
<dbReference type="PANTHER" id="PTHR43512">
    <property type="entry name" value="TRANSLATION FACTOR GUF1-RELATED"/>
    <property type="match status" value="1"/>
</dbReference>
<dbReference type="InterPro" id="IPR013842">
    <property type="entry name" value="LepA_CTD"/>
</dbReference>
<evidence type="ECO:0000256" key="3">
    <source>
        <dbReference type="ARBA" id="ARBA00022792"/>
    </source>
</evidence>
<dbReference type="InterPro" id="IPR005225">
    <property type="entry name" value="Small_GTP-bd"/>
</dbReference>
<gene>
    <name evidence="11" type="ORF">Cvel_12670</name>
</gene>
<dbReference type="GO" id="GO:0005525">
    <property type="term" value="F:GTP binding"/>
    <property type="evidence" value="ECO:0007669"/>
    <property type="project" value="UniProtKB-UniRule"/>
</dbReference>
<dbReference type="Gene3D" id="3.30.70.2570">
    <property type="entry name" value="Elongation factor 4, C-terminal domain"/>
    <property type="match status" value="1"/>
</dbReference>
<feature type="binding site" evidence="7">
    <location>
        <begin position="107"/>
        <end position="114"/>
    </location>
    <ligand>
        <name>GTP</name>
        <dbReference type="ChEBI" id="CHEBI:37565"/>
    </ligand>
</feature>
<keyword evidence="7" id="KW-0496">Mitochondrion</keyword>
<dbReference type="InterPro" id="IPR035647">
    <property type="entry name" value="EFG_III/V"/>
</dbReference>
<dbReference type="AlphaFoldDB" id="A0A0G4IAS2"/>
<dbReference type="Pfam" id="PF06421">
    <property type="entry name" value="LepA_C"/>
    <property type="match status" value="1"/>
</dbReference>
<dbReference type="FunFam" id="3.30.70.870:FF:000004">
    <property type="entry name" value="Translation factor GUF1, mitochondrial"/>
    <property type="match status" value="1"/>
</dbReference>
<name>A0A0G4IAS2_9ALVE</name>
<dbReference type="PROSITE" id="PS51722">
    <property type="entry name" value="G_TR_2"/>
    <property type="match status" value="1"/>
</dbReference>
<dbReference type="InterPro" id="IPR006297">
    <property type="entry name" value="EF-4"/>
</dbReference>
<dbReference type="GO" id="GO:0005743">
    <property type="term" value="C:mitochondrial inner membrane"/>
    <property type="evidence" value="ECO:0007669"/>
    <property type="project" value="UniProtKB-SubCell"/>
</dbReference>
<feature type="domain" description="Tr-type G" evidence="10">
    <location>
        <begin position="98"/>
        <end position="280"/>
    </location>
</feature>
<dbReference type="CDD" id="cd16260">
    <property type="entry name" value="EF4_III"/>
    <property type="match status" value="1"/>
</dbReference>
<keyword evidence="9" id="KW-0732">Signal</keyword>
<feature type="signal peptide" evidence="9">
    <location>
        <begin position="1"/>
        <end position="32"/>
    </location>
</feature>
<evidence type="ECO:0000256" key="4">
    <source>
        <dbReference type="ARBA" id="ARBA00022801"/>
    </source>
</evidence>
<dbReference type="FunFam" id="2.40.30.10:FF:000015">
    <property type="entry name" value="Translation factor GUF1, mitochondrial"/>
    <property type="match status" value="1"/>
</dbReference>
<evidence type="ECO:0000256" key="8">
    <source>
        <dbReference type="SAM" id="MobiDB-lite"/>
    </source>
</evidence>
<keyword evidence="4 7" id="KW-0378">Hydrolase</keyword>
<comment type="similarity">
    <text evidence="7">Belongs to the GTP-binding elongation factor family. LepA subfamily.</text>
</comment>
<evidence type="ECO:0000256" key="6">
    <source>
        <dbReference type="ARBA" id="ARBA00023134"/>
    </source>
</evidence>
<organism evidence="11">
    <name type="scientific">Chromera velia CCMP2878</name>
    <dbReference type="NCBI Taxonomy" id="1169474"/>
    <lineage>
        <taxon>Eukaryota</taxon>
        <taxon>Sar</taxon>
        <taxon>Alveolata</taxon>
        <taxon>Colpodellida</taxon>
        <taxon>Chromeraceae</taxon>
        <taxon>Chromera</taxon>
    </lineage>
</organism>
<dbReference type="GO" id="GO:0005759">
    <property type="term" value="C:mitochondrial matrix"/>
    <property type="evidence" value="ECO:0007669"/>
    <property type="project" value="UniProtKB-UniRule"/>
</dbReference>
<protein>
    <recommendedName>
        <fullName evidence="7">Translation factor GUF1 homolog, mitochondrial</fullName>
        <ecNumber evidence="7">3.6.5.n1</ecNumber>
    </recommendedName>
    <alternativeName>
        <fullName evidence="7">Elongation factor 4 homolog</fullName>
        <shortName evidence="7">EF-4</shortName>
    </alternativeName>
    <alternativeName>
        <fullName evidence="7">GTPase GUF1 homolog</fullName>
    </alternativeName>
    <alternativeName>
        <fullName evidence="7">Ribosomal back-translocase</fullName>
    </alternativeName>
</protein>
<accession>A0A0G4IAS2</accession>
<comment type="similarity">
    <text evidence="1">Belongs to the TRAFAC class translation factor GTPase superfamily. Classic translation factor GTPase family. LepA subfamily.</text>
</comment>
<dbReference type="GO" id="GO:0003924">
    <property type="term" value="F:GTPase activity"/>
    <property type="evidence" value="ECO:0007669"/>
    <property type="project" value="UniProtKB-UniRule"/>
</dbReference>
<keyword evidence="5 7" id="KW-0648">Protein biosynthesis</keyword>
<dbReference type="CDD" id="cd01890">
    <property type="entry name" value="LepA"/>
    <property type="match status" value="1"/>
</dbReference>
<dbReference type="PhylomeDB" id="A0A0G4IAS2"/>
<dbReference type="FunFam" id="3.30.70.2570:FF:000001">
    <property type="entry name" value="Translation factor GUF1, mitochondrial"/>
    <property type="match status" value="1"/>
</dbReference>
<evidence type="ECO:0000256" key="1">
    <source>
        <dbReference type="ARBA" id="ARBA00005454"/>
    </source>
</evidence>
<dbReference type="Gene3D" id="3.40.50.300">
    <property type="entry name" value="P-loop containing nucleotide triphosphate hydrolases"/>
    <property type="match status" value="1"/>
</dbReference>
<dbReference type="GO" id="GO:0043022">
    <property type="term" value="F:ribosome binding"/>
    <property type="evidence" value="ECO:0007669"/>
    <property type="project" value="UniProtKB-UniRule"/>
</dbReference>
<dbReference type="InterPro" id="IPR031157">
    <property type="entry name" value="G_TR_CS"/>
</dbReference>
<dbReference type="GO" id="GO:0045727">
    <property type="term" value="P:positive regulation of translation"/>
    <property type="evidence" value="ECO:0007669"/>
    <property type="project" value="UniProtKB-UniRule"/>
</dbReference>
<evidence type="ECO:0000313" key="11">
    <source>
        <dbReference type="EMBL" id="CEM54292.1"/>
    </source>
</evidence>
<dbReference type="Pfam" id="PF00679">
    <property type="entry name" value="EFG_C"/>
    <property type="match status" value="1"/>
</dbReference>
<dbReference type="SUPFAM" id="SSF50447">
    <property type="entry name" value="Translation proteins"/>
    <property type="match status" value="1"/>
</dbReference>
<dbReference type="GO" id="GO:0006412">
    <property type="term" value="P:translation"/>
    <property type="evidence" value="ECO:0007669"/>
    <property type="project" value="UniProtKB-KW"/>
</dbReference>
<evidence type="ECO:0000256" key="9">
    <source>
        <dbReference type="SAM" id="SignalP"/>
    </source>
</evidence>
<feature type="compositionally biased region" description="Polar residues" evidence="8">
    <location>
        <begin position="38"/>
        <end position="49"/>
    </location>
</feature>
<dbReference type="Gene3D" id="3.30.70.240">
    <property type="match status" value="1"/>
</dbReference>
<dbReference type="VEuPathDB" id="CryptoDB:Cvel_12670"/>
<comment type="subcellular location">
    <subcellularLocation>
        <location evidence="7">Mitochondrion inner membrane</location>
        <topology evidence="7">Peripheral membrane protein</topology>
        <orientation evidence="7">Matrix side</orientation>
    </subcellularLocation>
</comment>
<dbReference type="CDD" id="cd03709">
    <property type="entry name" value="lepA_C"/>
    <property type="match status" value="1"/>
</dbReference>
<feature type="chain" id="PRO_5005192418" description="Translation factor GUF1 homolog, mitochondrial" evidence="9">
    <location>
        <begin position="33"/>
        <end position="708"/>
    </location>
</feature>
<evidence type="ECO:0000256" key="5">
    <source>
        <dbReference type="ARBA" id="ARBA00022917"/>
    </source>
</evidence>
<dbReference type="InterPro" id="IPR009000">
    <property type="entry name" value="Transl_B-barrel_sf"/>
</dbReference>
<dbReference type="PRINTS" id="PR00315">
    <property type="entry name" value="ELONGATNFCT"/>
</dbReference>
<dbReference type="InterPro" id="IPR000640">
    <property type="entry name" value="EFG_V-like"/>
</dbReference>
<comment type="function">
    <text evidence="7">Promotes mitochondrial protein synthesis. May act as a fidelity factor of the translation reaction, by catalyzing a one-codon backward translocation of tRNAs on improperly translocated ribosomes. Binds to mitochondrial ribosomes in a GTP-dependent manner.</text>
</comment>
<dbReference type="InterPro" id="IPR038363">
    <property type="entry name" value="LepA_C_sf"/>
</dbReference>
<dbReference type="PANTHER" id="PTHR43512:SF4">
    <property type="entry name" value="TRANSLATION FACTOR GUF1 HOMOLOG, CHLOROPLASTIC"/>
    <property type="match status" value="1"/>
</dbReference>
<dbReference type="CDD" id="cd03699">
    <property type="entry name" value="EF4_II"/>
    <property type="match status" value="1"/>
</dbReference>
<dbReference type="EC" id="3.6.5.n1" evidence="7"/>
<dbReference type="Gene3D" id="3.30.70.870">
    <property type="entry name" value="Elongation Factor G (Translational Gtpase), domain 3"/>
    <property type="match status" value="1"/>
</dbReference>
<dbReference type="Pfam" id="PF00009">
    <property type="entry name" value="GTP_EFTU"/>
    <property type="match status" value="1"/>
</dbReference>
<feature type="binding site" evidence="7">
    <location>
        <begin position="173"/>
        <end position="177"/>
    </location>
    <ligand>
        <name>GTP</name>
        <dbReference type="ChEBI" id="CHEBI:37565"/>
    </ligand>
</feature>
<proteinExistence type="inferred from homology"/>
<dbReference type="FunFam" id="3.40.50.300:FF:000078">
    <property type="entry name" value="Elongation factor 4"/>
    <property type="match status" value="1"/>
</dbReference>
<dbReference type="InterPro" id="IPR035654">
    <property type="entry name" value="LepA_IV"/>
</dbReference>
<dbReference type="InterPro" id="IPR027417">
    <property type="entry name" value="P-loop_NTPase"/>
</dbReference>
<keyword evidence="2 7" id="KW-0547">Nucleotide-binding</keyword>
<dbReference type="NCBIfam" id="TIGR00231">
    <property type="entry name" value="small_GTP"/>
    <property type="match status" value="1"/>
</dbReference>
<dbReference type="PROSITE" id="PS00301">
    <property type="entry name" value="G_TR_1"/>
    <property type="match status" value="1"/>
</dbReference>
<keyword evidence="3 7" id="KW-0999">Mitochondrion inner membrane</keyword>
<dbReference type="EMBL" id="CDMZ01005773">
    <property type="protein sequence ID" value="CEM54292.1"/>
    <property type="molecule type" value="Genomic_DNA"/>
</dbReference>
<dbReference type="Pfam" id="PF03144">
    <property type="entry name" value="GTP_EFTU_D2"/>
    <property type="match status" value="1"/>
</dbReference>
<reference evidence="11" key="1">
    <citation type="submission" date="2014-11" db="EMBL/GenBank/DDBJ databases">
        <authorList>
            <person name="Otto D Thomas"/>
            <person name="Naeem Raeece"/>
        </authorList>
    </citation>
    <scope>NUCLEOTIDE SEQUENCE</scope>
</reference>
<keyword evidence="7" id="KW-0472">Membrane</keyword>
<feature type="region of interest" description="Disordered" evidence="8">
    <location>
        <begin position="38"/>
        <end position="93"/>
    </location>
</feature>
<sequence length="708" mass="78860">MRLAPLGRGRRLVGVCVLVFSFLLEDVREARGFVLPSRLSTQSAGSSQERASRVSWARGRGRGEGQSALRAEAGTVTQSETKPKKAVPVDEDGGYDPERIRNFAIVAHIDHGKSTLADRMLEFTKTVTAREMQDQLLDNMDIERERGITIKLQAARMNYKASDGKTYVINLIDTPGHVDFSYEVSRSLAACEGALLVVDASQGVQAQTLANAFLAIENDLEMIPVLNKIDMIAADPERVSSEVEDVIGVDCSEAIHASAKKGIGIEEILEAIVKKIPSPAARGSADKPLRALIFDSYYDSYKGVIVFFRVLDGEMRKNDPIAFFQAGKEHQVQELGFCVPKQISADVIRAGEVGWMSCGVKSVEEAKPGDTIVNAEDFKKGKVEALPGYEESKPMVWCGIFPADSDDYLDLKDAIAKLKLNDASLVFENDQSPAMGLGFRCGFLGLLHMDVVQERLSREYGLSLVITAPSVEYRMKWKNGEEQLIESPDKWPLQDEIPKVECFMEPYVRLEVFTPEEYVGDVMNLCLNRRGVLVDTKYLGVGRTNVVYELPLSEVIIDFFDQLKSKTRGYASMEYQVLDWRPNDLVKIDIKINGELAPPLSFICHKQMAHDRGKEITEKLKDLIPRQQFKVPIQACQGVKPIASSHISPVRKDVTAKCYGGDISRKKKLLQKQAKGKKKLKEYGSVEVPQEAFLAVLNKKQDKKDDKK</sequence>
<dbReference type="SMART" id="SM00838">
    <property type="entry name" value="EFG_C"/>
    <property type="match status" value="1"/>
</dbReference>
<feature type="binding site" evidence="7">
    <location>
        <begin position="227"/>
        <end position="230"/>
    </location>
    <ligand>
        <name>GTP</name>
        <dbReference type="ChEBI" id="CHEBI:37565"/>
    </ligand>
</feature>
<evidence type="ECO:0000259" key="10">
    <source>
        <dbReference type="PROSITE" id="PS51722"/>
    </source>
</evidence>
<evidence type="ECO:0000256" key="7">
    <source>
        <dbReference type="HAMAP-Rule" id="MF_03137"/>
    </source>
</evidence>
<dbReference type="InterPro" id="IPR000795">
    <property type="entry name" value="T_Tr_GTP-bd_dom"/>
</dbReference>
<dbReference type="FunFam" id="3.30.70.240:FF:000007">
    <property type="entry name" value="Translation factor GUF1, mitochondrial"/>
    <property type="match status" value="1"/>
</dbReference>
<dbReference type="HAMAP" id="MF_00071">
    <property type="entry name" value="LepA"/>
    <property type="match status" value="1"/>
</dbReference>